<comment type="caution">
    <text evidence="1">The sequence shown here is derived from an EMBL/GenBank/DDBJ whole genome shotgun (WGS) entry which is preliminary data.</text>
</comment>
<name>A0A0A6VWT1_KOCRO</name>
<dbReference type="Proteomes" id="UP000030466">
    <property type="component" value="Unassembled WGS sequence"/>
</dbReference>
<evidence type="ECO:0008006" key="3">
    <source>
        <dbReference type="Google" id="ProtNLM"/>
    </source>
</evidence>
<accession>A0A0A6VWT1</accession>
<dbReference type="AlphaFoldDB" id="A0A0A6VWT1"/>
<dbReference type="RefSeq" id="WP_035924247.1">
    <property type="nucleotide sequence ID" value="NZ_JSUH01000003.1"/>
</dbReference>
<evidence type="ECO:0000313" key="2">
    <source>
        <dbReference type="Proteomes" id="UP000030466"/>
    </source>
</evidence>
<proteinExistence type="predicted"/>
<reference evidence="1 2" key="1">
    <citation type="journal article" date="2003" name="Int. J. Syst. Evol. Microbiol.">
        <title>Kocuria polaris sp. nov., an orange-pigmented psychrophilic bacterium isolated from an Antarctic cyanobacterial mat sample.</title>
        <authorList>
            <person name="Reddy G.S."/>
            <person name="Prakash J.S."/>
            <person name="Prabahar V."/>
            <person name="Matsumoto G.I."/>
            <person name="Stackebrandt E."/>
            <person name="Shivaji S."/>
        </authorList>
    </citation>
    <scope>NUCLEOTIDE SEQUENCE [LARGE SCALE GENOMIC DNA]</scope>
    <source>
        <strain evidence="1 2">CMS 76or</strain>
    </source>
</reference>
<organism evidence="1 2">
    <name type="scientific">Kocuria rosea subsp. polaris</name>
    <dbReference type="NCBI Taxonomy" id="136273"/>
    <lineage>
        <taxon>Bacteria</taxon>
        <taxon>Bacillati</taxon>
        <taxon>Actinomycetota</taxon>
        <taxon>Actinomycetes</taxon>
        <taxon>Micrococcales</taxon>
        <taxon>Micrococcaceae</taxon>
        <taxon>Kocuria</taxon>
    </lineage>
</organism>
<sequence length="242" mass="26400">MTFPPISALLGSAARAPFVLLKQFRPQRPIHSEGVGLEGVLIRTGGGTSGIHWIDEAGEDPVRARFSRSIGFPQGWPDILGLALRCPVPPSGQMEGRSDGRADILLATAGEGRFSRFVPTFHRHVPDSAFASFMPYRALGGPVLVAAHPEPRTERLPARPDLFRASVAAEPWVLGLHWATPLGPWQRFGTVELGPGAPFGDDERFDPLLNVPTGAENYGWTYRLREPSYTLARAPRRPLGRA</sequence>
<evidence type="ECO:0000313" key="1">
    <source>
        <dbReference type="EMBL" id="KHD98294.1"/>
    </source>
</evidence>
<dbReference type="EMBL" id="JSUH01000003">
    <property type="protein sequence ID" value="KHD98294.1"/>
    <property type="molecule type" value="Genomic_DNA"/>
</dbReference>
<keyword evidence="2" id="KW-1185">Reference proteome</keyword>
<protein>
    <recommendedName>
        <fullName evidence="3">Phosphodiesterase</fullName>
    </recommendedName>
</protein>
<gene>
    <name evidence="1" type="ORF">GY22_04305</name>
</gene>